<gene>
    <name evidence="8" type="ORF">GCM10022263_15880</name>
</gene>
<dbReference type="PANTHER" id="PTHR36923">
    <property type="entry name" value="FERREDOXIN"/>
    <property type="match status" value="1"/>
</dbReference>
<proteinExistence type="predicted"/>
<evidence type="ECO:0000256" key="7">
    <source>
        <dbReference type="ARBA" id="ARBA00023291"/>
    </source>
</evidence>
<keyword evidence="6" id="KW-0411">Iron-sulfur</keyword>
<evidence type="ECO:0000256" key="2">
    <source>
        <dbReference type="ARBA" id="ARBA00022448"/>
    </source>
</evidence>
<dbReference type="PANTHER" id="PTHR36923:SF3">
    <property type="entry name" value="FERREDOXIN"/>
    <property type="match status" value="1"/>
</dbReference>
<dbReference type="Pfam" id="PF13459">
    <property type="entry name" value="Fer4_15"/>
    <property type="match status" value="1"/>
</dbReference>
<evidence type="ECO:0000256" key="3">
    <source>
        <dbReference type="ARBA" id="ARBA00022723"/>
    </source>
</evidence>
<reference evidence="9" key="1">
    <citation type="journal article" date="2019" name="Int. J. Syst. Evol. Microbiol.">
        <title>The Global Catalogue of Microorganisms (GCM) 10K type strain sequencing project: providing services to taxonomists for standard genome sequencing and annotation.</title>
        <authorList>
            <consortium name="The Broad Institute Genomics Platform"/>
            <consortium name="The Broad Institute Genome Sequencing Center for Infectious Disease"/>
            <person name="Wu L."/>
            <person name="Ma J."/>
        </authorList>
    </citation>
    <scope>NUCLEOTIDE SEQUENCE [LARGE SCALE GENOMIC DNA]</scope>
    <source>
        <strain evidence="9">JCM 17460</strain>
    </source>
</reference>
<keyword evidence="4" id="KW-0249">Electron transport</keyword>
<dbReference type="RefSeq" id="WP_218233313.1">
    <property type="nucleotide sequence ID" value="NZ_BAABBB010000009.1"/>
</dbReference>
<evidence type="ECO:0000313" key="8">
    <source>
        <dbReference type="EMBL" id="GAA3528084.1"/>
    </source>
</evidence>
<keyword evidence="2" id="KW-0813">Transport</keyword>
<protein>
    <recommendedName>
        <fullName evidence="10">Ferredoxin</fullName>
    </recommendedName>
</protein>
<evidence type="ECO:0008006" key="10">
    <source>
        <dbReference type="Google" id="ProtNLM"/>
    </source>
</evidence>
<keyword evidence="9" id="KW-1185">Reference proteome</keyword>
<sequence length="69" mass="7357">MSETSTASVDREACKGHGRCYMTDPDVFDSDDDGFPIVIGAARTPAELAELDRAVNNCPERAITVVATP</sequence>
<comment type="caution">
    <text evidence="8">The sequence shown here is derived from an EMBL/GenBank/DDBJ whole genome shotgun (WGS) entry which is preliminary data.</text>
</comment>
<evidence type="ECO:0000256" key="4">
    <source>
        <dbReference type="ARBA" id="ARBA00022982"/>
    </source>
</evidence>
<name>A0ABP6V6R2_9ACTN</name>
<keyword evidence="3" id="KW-0479">Metal-binding</keyword>
<evidence type="ECO:0000256" key="6">
    <source>
        <dbReference type="ARBA" id="ARBA00023014"/>
    </source>
</evidence>
<evidence type="ECO:0000256" key="5">
    <source>
        <dbReference type="ARBA" id="ARBA00023004"/>
    </source>
</evidence>
<dbReference type="InterPro" id="IPR051269">
    <property type="entry name" value="Fe-S_cluster_ET"/>
</dbReference>
<accession>A0ABP6V6R2</accession>
<dbReference type="EMBL" id="BAABBB010000009">
    <property type="protein sequence ID" value="GAA3528084.1"/>
    <property type="molecule type" value="Genomic_DNA"/>
</dbReference>
<evidence type="ECO:0000313" key="9">
    <source>
        <dbReference type="Proteomes" id="UP001500301"/>
    </source>
</evidence>
<comment type="cofactor">
    <cofactor evidence="1">
        <name>[3Fe-4S] cluster</name>
        <dbReference type="ChEBI" id="CHEBI:21137"/>
    </cofactor>
</comment>
<keyword evidence="5" id="KW-0408">Iron</keyword>
<organism evidence="8 9">
    <name type="scientific">Nocardioides daeguensis</name>
    <dbReference type="NCBI Taxonomy" id="908359"/>
    <lineage>
        <taxon>Bacteria</taxon>
        <taxon>Bacillati</taxon>
        <taxon>Actinomycetota</taxon>
        <taxon>Actinomycetes</taxon>
        <taxon>Propionibacteriales</taxon>
        <taxon>Nocardioidaceae</taxon>
        <taxon>Nocardioides</taxon>
    </lineage>
</organism>
<dbReference type="Proteomes" id="UP001500301">
    <property type="component" value="Unassembled WGS sequence"/>
</dbReference>
<keyword evidence="7" id="KW-0003">3Fe-4S</keyword>
<evidence type="ECO:0000256" key="1">
    <source>
        <dbReference type="ARBA" id="ARBA00001927"/>
    </source>
</evidence>